<dbReference type="EMBL" id="LSRX01000554">
    <property type="protein sequence ID" value="OLP94177.1"/>
    <property type="molecule type" value="Genomic_DNA"/>
</dbReference>
<dbReference type="AlphaFoldDB" id="A0A1Q9DG65"/>
<evidence type="ECO:0000313" key="2">
    <source>
        <dbReference type="Proteomes" id="UP000186817"/>
    </source>
</evidence>
<sequence>MRSCSDLVIVYDMCNQIKRRSVGLLAAVRDYCAFDLEYNEGVVSSLEGSLEQGLWIMRRTGCKFRFRQEGIKAGYGVSKKDQLESIACDHDEATGLLTEYQFKESRADSSHGPISAAHDICGAFRKRLFGWSCNQRCGGRHGFCCEKQF</sequence>
<keyword evidence="2" id="KW-1185">Reference proteome</keyword>
<comment type="caution">
    <text evidence="1">The sequence shown here is derived from an EMBL/GenBank/DDBJ whole genome shotgun (WGS) entry which is preliminary data.</text>
</comment>
<dbReference type="Proteomes" id="UP000186817">
    <property type="component" value="Unassembled WGS sequence"/>
</dbReference>
<gene>
    <name evidence="1" type="ORF">AK812_SmicGene23859</name>
</gene>
<name>A0A1Q9DG65_SYMMI</name>
<organism evidence="1 2">
    <name type="scientific">Symbiodinium microadriaticum</name>
    <name type="common">Dinoflagellate</name>
    <name type="synonym">Zooxanthella microadriatica</name>
    <dbReference type="NCBI Taxonomy" id="2951"/>
    <lineage>
        <taxon>Eukaryota</taxon>
        <taxon>Sar</taxon>
        <taxon>Alveolata</taxon>
        <taxon>Dinophyceae</taxon>
        <taxon>Suessiales</taxon>
        <taxon>Symbiodiniaceae</taxon>
        <taxon>Symbiodinium</taxon>
    </lineage>
</organism>
<proteinExistence type="predicted"/>
<accession>A0A1Q9DG65</accession>
<evidence type="ECO:0000313" key="1">
    <source>
        <dbReference type="EMBL" id="OLP94177.1"/>
    </source>
</evidence>
<protein>
    <submittedName>
        <fullName evidence="1">Uncharacterized protein</fullName>
    </submittedName>
</protein>
<reference evidence="1 2" key="1">
    <citation type="submission" date="2016-02" db="EMBL/GenBank/DDBJ databases">
        <title>Genome analysis of coral dinoflagellate symbionts highlights evolutionary adaptations to a symbiotic lifestyle.</title>
        <authorList>
            <person name="Aranda M."/>
            <person name="Li Y."/>
            <person name="Liew Y.J."/>
            <person name="Baumgarten S."/>
            <person name="Simakov O."/>
            <person name="Wilson M."/>
            <person name="Piel J."/>
            <person name="Ashoor H."/>
            <person name="Bougouffa S."/>
            <person name="Bajic V.B."/>
            <person name="Ryu T."/>
            <person name="Ravasi T."/>
            <person name="Bayer T."/>
            <person name="Micklem G."/>
            <person name="Kim H."/>
            <person name="Bhak J."/>
            <person name="Lajeunesse T.C."/>
            <person name="Voolstra C.R."/>
        </authorList>
    </citation>
    <scope>NUCLEOTIDE SEQUENCE [LARGE SCALE GENOMIC DNA]</scope>
    <source>
        <strain evidence="1 2">CCMP2467</strain>
    </source>
</reference>